<evidence type="ECO:0000313" key="2">
    <source>
        <dbReference type="EMBL" id="CQH61771.1"/>
    </source>
</evidence>
<accession>A0A0U5H678</accession>
<proteinExistence type="predicted"/>
<name>A0A0U5H678_9EURY</name>
<organism evidence="2 3">
    <name type="scientific">Halobacterium hubeiense</name>
    <dbReference type="NCBI Taxonomy" id="1407499"/>
    <lineage>
        <taxon>Archaea</taxon>
        <taxon>Methanobacteriati</taxon>
        <taxon>Methanobacteriota</taxon>
        <taxon>Stenosarchaea group</taxon>
        <taxon>Halobacteria</taxon>
        <taxon>Halobacteriales</taxon>
        <taxon>Halobacteriaceae</taxon>
        <taxon>Halobacterium</taxon>
    </lineage>
</organism>
<gene>
    <name evidence="2" type="ORF">HHUB_3541</name>
</gene>
<dbReference type="EMBL" id="LN831302">
    <property type="protein sequence ID" value="CQH61771.1"/>
    <property type="molecule type" value="Genomic_DNA"/>
</dbReference>
<keyword evidence="3" id="KW-1185">Reference proteome</keyword>
<dbReference type="RefSeq" id="WP_059057863.1">
    <property type="nucleotide sequence ID" value="NZ_CEML01000001.1"/>
</dbReference>
<dbReference type="Proteomes" id="UP000066737">
    <property type="component" value="Chromosome I"/>
</dbReference>
<dbReference type="GeneID" id="26660140"/>
<feature type="region of interest" description="Disordered" evidence="1">
    <location>
        <begin position="60"/>
        <end position="81"/>
    </location>
</feature>
<dbReference type="OrthoDB" id="269319at2157"/>
<dbReference type="STRING" id="1407499.HHUB_3541"/>
<dbReference type="KEGG" id="hhb:Hhub_3541"/>
<evidence type="ECO:0000256" key="1">
    <source>
        <dbReference type="SAM" id="MobiDB-lite"/>
    </source>
</evidence>
<reference evidence="3" key="1">
    <citation type="journal article" date="2016" name="Environ. Microbiol.">
        <title>The complete genome of a viable archaeum isolated from 123-million-year-old rock salt.</title>
        <authorList>
            <person name="Jaakkola S.T."/>
            <person name="Pfeiffer F."/>
            <person name="Ravantti J.J."/>
            <person name="Guo Q."/>
            <person name="Liu Y."/>
            <person name="Chen X."/>
            <person name="Ma H."/>
            <person name="Yang C."/>
            <person name="Oksanen H.M."/>
            <person name="Bamford D.H."/>
        </authorList>
    </citation>
    <scope>NUCLEOTIDE SEQUENCE</scope>
    <source>
        <strain evidence="3">JI20-1</strain>
    </source>
</reference>
<sequence>MKRRTLIAGLGTLTVSSIFAVGSGAFTSVSAERTVTVDVADDNRALLKLEEVGSGRRSFKDGSTVAFDIPSPEEDDYGGTDPEGVGTDSVYRFGGDAAHDRTGLFTVANQGTQSVEVYATQQSTEGVPTVVMYDAETGDRLTKSSPSDPLAVGGDPLPCGLEIDTHGVPVKEDDPEYEVTLTITAVATDAD</sequence>
<dbReference type="AlphaFoldDB" id="A0A0U5H678"/>
<protein>
    <submittedName>
        <fullName evidence="2">Uncharacterized protein</fullName>
    </submittedName>
</protein>
<evidence type="ECO:0000313" key="3">
    <source>
        <dbReference type="Proteomes" id="UP000066737"/>
    </source>
</evidence>